<evidence type="ECO:0000256" key="16">
    <source>
        <dbReference type="ARBA" id="ARBA00023180"/>
    </source>
</evidence>
<comment type="subcellular location">
    <subcellularLocation>
        <location evidence="4">Cell membrane</location>
        <topology evidence="4">Multi-pass membrane protein</topology>
    </subcellularLocation>
    <subcellularLocation>
        <location evidence="2">Endosome membrane</location>
        <topology evidence="2">Multi-pass membrane protein</topology>
    </subcellularLocation>
    <subcellularLocation>
        <location evidence="5">Golgi apparatus membrane</location>
        <topology evidence="5">Multi-pass membrane protein</topology>
    </subcellularLocation>
    <subcellularLocation>
        <location evidence="1">Lysosome membrane</location>
        <topology evidence="1">Multi-pass membrane protein</topology>
    </subcellularLocation>
    <subcellularLocation>
        <location evidence="3">Membrane</location>
        <topology evidence="3">Multi-pass membrane protein</topology>
        <orientation evidence="3">Lumenal side</orientation>
    </subcellularLocation>
</comment>
<organism evidence="23 24">
    <name type="scientific">Clupea harengus</name>
    <name type="common">Atlantic herring</name>
    <dbReference type="NCBI Taxonomy" id="7950"/>
    <lineage>
        <taxon>Eukaryota</taxon>
        <taxon>Metazoa</taxon>
        <taxon>Chordata</taxon>
        <taxon>Craniata</taxon>
        <taxon>Vertebrata</taxon>
        <taxon>Euteleostomi</taxon>
        <taxon>Actinopterygii</taxon>
        <taxon>Neopterygii</taxon>
        <taxon>Teleostei</taxon>
        <taxon>Clupei</taxon>
        <taxon>Clupeiformes</taxon>
        <taxon>Clupeoidei</taxon>
        <taxon>Clupeidae</taxon>
        <taxon>Clupea</taxon>
    </lineage>
</organism>
<dbReference type="GO" id="GO:0098553">
    <property type="term" value="C:lumenal side of endoplasmic reticulum membrane"/>
    <property type="evidence" value="ECO:0007669"/>
    <property type="project" value="TreeGrafter"/>
</dbReference>
<evidence type="ECO:0000256" key="21">
    <source>
        <dbReference type="SAM" id="SignalP"/>
    </source>
</evidence>
<keyword evidence="17" id="KW-0458">Lysosome</keyword>
<evidence type="ECO:0000256" key="7">
    <source>
        <dbReference type="ARBA" id="ARBA00022475"/>
    </source>
</evidence>
<dbReference type="CTD" id="325540"/>
<gene>
    <name evidence="24" type="primary">sppl2</name>
</gene>
<keyword evidence="7" id="KW-1003">Cell membrane</keyword>
<evidence type="ECO:0000256" key="9">
    <source>
        <dbReference type="ARBA" id="ARBA00022692"/>
    </source>
</evidence>
<dbReference type="GO" id="GO:0098554">
    <property type="term" value="C:cytoplasmic side of endoplasmic reticulum membrane"/>
    <property type="evidence" value="ECO:0007669"/>
    <property type="project" value="TreeGrafter"/>
</dbReference>
<dbReference type="Pfam" id="PF02225">
    <property type="entry name" value="PA"/>
    <property type="match status" value="1"/>
</dbReference>
<feature type="region of interest" description="Disordered" evidence="19">
    <location>
        <begin position="518"/>
        <end position="569"/>
    </location>
</feature>
<dbReference type="GO" id="GO:0010008">
    <property type="term" value="C:endosome membrane"/>
    <property type="evidence" value="ECO:0007669"/>
    <property type="project" value="UniProtKB-SubCell"/>
</dbReference>
<dbReference type="GeneID" id="105889532"/>
<evidence type="ECO:0000256" key="12">
    <source>
        <dbReference type="ARBA" id="ARBA00022801"/>
    </source>
</evidence>
<feature type="transmembrane region" description="Helical" evidence="20">
    <location>
        <begin position="416"/>
        <end position="434"/>
    </location>
</feature>
<evidence type="ECO:0000256" key="19">
    <source>
        <dbReference type="SAM" id="MobiDB-lite"/>
    </source>
</evidence>
<keyword evidence="12" id="KW-0378">Hydrolase</keyword>
<dbReference type="CDD" id="cd02129">
    <property type="entry name" value="PA_hSPPL_like"/>
    <property type="match status" value="1"/>
</dbReference>
<feature type="transmembrane region" description="Helical" evidence="20">
    <location>
        <begin position="299"/>
        <end position="316"/>
    </location>
</feature>
<feature type="transmembrane region" description="Helical" evidence="20">
    <location>
        <begin position="175"/>
        <end position="196"/>
    </location>
</feature>
<feature type="transmembrane region" description="Helical" evidence="20">
    <location>
        <begin position="475"/>
        <end position="493"/>
    </location>
</feature>
<feature type="transmembrane region" description="Helical" evidence="20">
    <location>
        <begin position="446"/>
        <end position="469"/>
    </location>
</feature>
<evidence type="ECO:0000256" key="18">
    <source>
        <dbReference type="ARBA" id="ARBA00069829"/>
    </source>
</evidence>
<evidence type="ECO:0000259" key="22">
    <source>
        <dbReference type="Pfam" id="PF02225"/>
    </source>
</evidence>
<keyword evidence="11" id="KW-0967">Endosome</keyword>
<dbReference type="GO" id="GO:0030660">
    <property type="term" value="C:Golgi-associated vesicle membrane"/>
    <property type="evidence" value="ECO:0007669"/>
    <property type="project" value="TreeGrafter"/>
</dbReference>
<dbReference type="GO" id="GO:0005886">
    <property type="term" value="C:plasma membrane"/>
    <property type="evidence" value="ECO:0007669"/>
    <property type="project" value="UniProtKB-SubCell"/>
</dbReference>
<dbReference type="GO" id="GO:0042500">
    <property type="term" value="F:aspartic endopeptidase activity, intramembrane cleaving"/>
    <property type="evidence" value="ECO:0007669"/>
    <property type="project" value="InterPro"/>
</dbReference>
<keyword evidence="8" id="KW-0645">Protease</keyword>
<feature type="signal peptide" evidence="21">
    <location>
        <begin position="1"/>
        <end position="28"/>
    </location>
</feature>
<evidence type="ECO:0000256" key="4">
    <source>
        <dbReference type="ARBA" id="ARBA00004651"/>
    </source>
</evidence>
<dbReference type="PANTHER" id="PTHR12174">
    <property type="entry name" value="SIGNAL PEPTIDE PEPTIDASE"/>
    <property type="match status" value="1"/>
</dbReference>
<name>A0A6P3VFL1_CLUHA</name>
<keyword evidence="16" id="KW-0325">Glycoprotein</keyword>
<dbReference type="RefSeq" id="XP_012670849.3">
    <property type="nucleotide sequence ID" value="XM_012815395.3"/>
</dbReference>
<dbReference type="KEGG" id="char:105889532"/>
<evidence type="ECO:0000256" key="10">
    <source>
        <dbReference type="ARBA" id="ARBA00022729"/>
    </source>
</evidence>
<feature type="chain" id="PRO_5035205259" description="Signal peptide peptidase-like 2B" evidence="21">
    <location>
        <begin position="29"/>
        <end position="569"/>
    </location>
</feature>
<feature type="transmembrane region" description="Helical" evidence="20">
    <location>
        <begin position="251"/>
        <end position="273"/>
    </location>
</feature>
<evidence type="ECO:0000256" key="1">
    <source>
        <dbReference type="ARBA" id="ARBA00004155"/>
    </source>
</evidence>
<feature type="transmembrane region" description="Helical" evidence="20">
    <location>
        <begin position="351"/>
        <end position="371"/>
    </location>
</feature>
<dbReference type="PANTHER" id="PTHR12174:SF39">
    <property type="entry name" value="SIGNAL PEPTIDE PEPTIDASE-LIKE 2B"/>
    <property type="match status" value="1"/>
</dbReference>
<dbReference type="GO" id="GO:0000139">
    <property type="term" value="C:Golgi membrane"/>
    <property type="evidence" value="ECO:0007669"/>
    <property type="project" value="UniProtKB-SubCell"/>
</dbReference>
<protein>
    <recommendedName>
        <fullName evidence="18">Signal peptide peptidase-like 2B</fullName>
    </recommendedName>
</protein>
<evidence type="ECO:0000256" key="5">
    <source>
        <dbReference type="ARBA" id="ARBA00004653"/>
    </source>
</evidence>
<sequence length="569" mass="63395">MGQTKQSGIMRVPMSVFWAAFFVKQALGDYGMAHFSDQGKGKGKDYCIFYNPQWARLPQDLIKASRLQIYDLTGSVLCSASDVPEGGFPNSIPMVLRGNCTFYEKVRLAQINGARGILIVSKDRLTPPAGNRSQYEEIDIPVALLSYADMLDISKTFDKGREVAMYAPSEPVLDYNMVIIFLMAVGTVAVGGHWAGSRDIKKRYMKHKRDDSTEKQDEETVDVTPIMICVFVVMCCTMLVLLYFFYDHLVYVIIGTFCLASSVSLYSCLWPFVRRLPFGKCRIPENNLPYCHKRPQVRMLLLTVFCVGVSATWCVFRNEDQWAWVLQDALGIAFCLSMLKTIRLPTFKACTLLLVVLFVYDVFFVFITPLLTKSGESIMVEVAAGPINSSTHEKLPMVLKVPRLNSSPLALCDRPFSLLGFGDILVPGLLVAYCHRFDILMQTSRIYFVACTIGYGIGLLITFVALALMEMGQPALLYLVPCTLLTSLAVALWRKELPLFWTGSGFVPPPIVMAPINCTQTAGPSTKDEPLTNPEPQSPDATHQSEDPLPLPPLDEQVAQPEDKATKSE</sequence>
<reference evidence="24" key="1">
    <citation type="submission" date="2025-08" db="UniProtKB">
        <authorList>
            <consortium name="RefSeq"/>
        </authorList>
    </citation>
    <scope>IDENTIFICATION</scope>
</reference>
<evidence type="ECO:0000256" key="20">
    <source>
        <dbReference type="SAM" id="Phobius"/>
    </source>
</evidence>
<evidence type="ECO:0000256" key="14">
    <source>
        <dbReference type="ARBA" id="ARBA00023034"/>
    </source>
</evidence>
<keyword evidence="9 20" id="KW-0812">Transmembrane</keyword>
<dbReference type="GO" id="GO:0033619">
    <property type="term" value="P:membrane protein proteolysis"/>
    <property type="evidence" value="ECO:0007669"/>
    <property type="project" value="TreeGrafter"/>
</dbReference>
<proteinExistence type="inferred from homology"/>
<comment type="similarity">
    <text evidence="6">Belongs to the peptidase A22B family.</text>
</comment>
<evidence type="ECO:0000256" key="8">
    <source>
        <dbReference type="ARBA" id="ARBA00022670"/>
    </source>
</evidence>
<evidence type="ECO:0000256" key="2">
    <source>
        <dbReference type="ARBA" id="ARBA00004337"/>
    </source>
</evidence>
<accession>A0A6P3VFL1</accession>
<keyword evidence="23" id="KW-1185">Reference proteome</keyword>
<dbReference type="InterPro" id="IPR006639">
    <property type="entry name" value="Preselin/SPP"/>
</dbReference>
<evidence type="ECO:0000256" key="17">
    <source>
        <dbReference type="ARBA" id="ARBA00023228"/>
    </source>
</evidence>
<keyword evidence="10 21" id="KW-0732">Signal</keyword>
<keyword evidence="13 20" id="KW-1133">Transmembrane helix</keyword>
<dbReference type="InterPro" id="IPR003137">
    <property type="entry name" value="PA_domain"/>
</dbReference>
<evidence type="ECO:0000256" key="6">
    <source>
        <dbReference type="ARBA" id="ARBA00006859"/>
    </source>
</evidence>
<dbReference type="AlphaFoldDB" id="A0A6P3VFL1"/>
<dbReference type="OrthoDB" id="29661at2759"/>
<dbReference type="Proteomes" id="UP000515152">
    <property type="component" value="Chromosome 22"/>
</dbReference>
<evidence type="ECO:0000313" key="24">
    <source>
        <dbReference type="RefSeq" id="XP_012670849.3"/>
    </source>
</evidence>
<dbReference type="GO" id="GO:0005765">
    <property type="term" value="C:lysosomal membrane"/>
    <property type="evidence" value="ECO:0007669"/>
    <property type="project" value="UniProtKB-SubCell"/>
</dbReference>
<evidence type="ECO:0000256" key="3">
    <source>
        <dbReference type="ARBA" id="ARBA00004366"/>
    </source>
</evidence>
<feature type="domain" description="PA" evidence="22">
    <location>
        <begin position="77"/>
        <end position="152"/>
    </location>
</feature>
<feature type="transmembrane region" description="Helical" evidence="20">
    <location>
        <begin position="322"/>
        <end position="339"/>
    </location>
</feature>
<evidence type="ECO:0000256" key="13">
    <source>
        <dbReference type="ARBA" id="ARBA00022989"/>
    </source>
</evidence>
<keyword evidence="15 20" id="KW-0472">Membrane</keyword>
<evidence type="ECO:0000256" key="15">
    <source>
        <dbReference type="ARBA" id="ARBA00023136"/>
    </source>
</evidence>
<dbReference type="SMART" id="SM00730">
    <property type="entry name" value="PSN"/>
    <property type="match status" value="1"/>
</dbReference>
<dbReference type="InterPro" id="IPR007369">
    <property type="entry name" value="Peptidase_A22B_SPP"/>
</dbReference>
<evidence type="ECO:0000256" key="11">
    <source>
        <dbReference type="ARBA" id="ARBA00022753"/>
    </source>
</evidence>
<evidence type="ECO:0000313" key="23">
    <source>
        <dbReference type="Proteomes" id="UP000515152"/>
    </source>
</evidence>
<keyword evidence="14" id="KW-0333">Golgi apparatus</keyword>
<dbReference type="Pfam" id="PF04258">
    <property type="entry name" value="Peptidase_A22B"/>
    <property type="match status" value="1"/>
</dbReference>
<dbReference type="FunFam" id="3.50.30.30:FF:000006">
    <property type="entry name" value="Putative signal peptide peptidase-like 2B"/>
    <property type="match status" value="1"/>
</dbReference>
<feature type="transmembrane region" description="Helical" evidence="20">
    <location>
        <begin position="223"/>
        <end position="245"/>
    </location>
</feature>